<dbReference type="EMBL" id="JABVXQ010000002">
    <property type="protein sequence ID" value="KAF6125133.1"/>
    <property type="molecule type" value="Genomic_DNA"/>
</dbReference>
<accession>A0A834B320</accession>
<dbReference type="AlphaFoldDB" id="A0A834B320"/>
<name>A0A834B320_9CHIR</name>
<evidence type="ECO:0000313" key="3">
    <source>
        <dbReference type="Proteomes" id="UP000664940"/>
    </source>
</evidence>
<protein>
    <submittedName>
        <fullName evidence="2">Uncharacterized protein</fullName>
    </submittedName>
</protein>
<sequence>MFLSGGQPCLPGALLFVSGWPARACDRACGCVVVSGPRLGSRQAFALARPTPGRPLGGASGSFLPSKVQGAPPCRRGLWWHTCPQLTPGPRIQDPPLPTVPCRNQVNGMSLSPCPQRAGQGLPAGLAPSALRDQMLVGELCRLPGPSATSHPASRRGMGPFL</sequence>
<gene>
    <name evidence="2" type="ORF">HJG60_009678</name>
</gene>
<evidence type="ECO:0000256" key="1">
    <source>
        <dbReference type="SAM" id="MobiDB-lite"/>
    </source>
</evidence>
<evidence type="ECO:0000313" key="2">
    <source>
        <dbReference type="EMBL" id="KAF6125133.1"/>
    </source>
</evidence>
<proteinExistence type="predicted"/>
<dbReference type="Proteomes" id="UP000664940">
    <property type="component" value="Unassembled WGS sequence"/>
</dbReference>
<comment type="caution">
    <text evidence="2">The sequence shown here is derived from an EMBL/GenBank/DDBJ whole genome shotgun (WGS) entry which is preliminary data.</text>
</comment>
<reference evidence="2 3" key="1">
    <citation type="journal article" date="2020" name="Nature">
        <title>Six reference-quality genomes reveal evolution of bat adaptations.</title>
        <authorList>
            <person name="Jebb D."/>
            <person name="Huang Z."/>
            <person name="Pippel M."/>
            <person name="Hughes G.M."/>
            <person name="Lavrichenko K."/>
            <person name="Devanna P."/>
            <person name="Winkler S."/>
            <person name="Jermiin L.S."/>
            <person name="Skirmuntt E.C."/>
            <person name="Katzourakis A."/>
            <person name="Burkitt-Gray L."/>
            <person name="Ray D.A."/>
            <person name="Sullivan K.A.M."/>
            <person name="Roscito J.G."/>
            <person name="Kirilenko B.M."/>
            <person name="Davalos L.M."/>
            <person name="Corthals A.P."/>
            <person name="Power M.L."/>
            <person name="Jones G."/>
            <person name="Ransome R.D."/>
            <person name="Dechmann D.K.N."/>
            <person name="Locatelli A.G."/>
            <person name="Puechmaille S.J."/>
            <person name="Fedrigo O."/>
            <person name="Jarvis E.D."/>
            <person name="Hiller M."/>
            <person name="Vernes S.C."/>
            <person name="Myers E.W."/>
            <person name="Teeling E.C."/>
        </authorList>
    </citation>
    <scope>NUCLEOTIDE SEQUENCE [LARGE SCALE GENOMIC DNA]</scope>
    <source>
        <strain evidence="2">Bat1K_MPI-CBG_1</strain>
    </source>
</reference>
<organism evidence="2 3">
    <name type="scientific">Phyllostomus discolor</name>
    <name type="common">pale spear-nosed bat</name>
    <dbReference type="NCBI Taxonomy" id="89673"/>
    <lineage>
        <taxon>Eukaryota</taxon>
        <taxon>Metazoa</taxon>
        <taxon>Chordata</taxon>
        <taxon>Craniata</taxon>
        <taxon>Vertebrata</taxon>
        <taxon>Euteleostomi</taxon>
        <taxon>Mammalia</taxon>
        <taxon>Eutheria</taxon>
        <taxon>Laurasiatheria</taxon>
        <taxon>Chiroptera</taxon>
        <taxon>Yangochiroptera</taxon>
        <taxon>Phyllostomidae</taxon>
        <taxon>Phyllostominae</taxon>
        <taxon>Phyllostomus</taxon>
    </lineage>
</organism>
<feature type="region of interest" description="Disordered" evidence="1">
    <location>
        <begin position="142"/>
        <end position="162"/>
    </location>
</feature>